<feature type="compositionally biased region" description="Polar residues" evidence="4">
    <location>
        <begin position="514"/>
        <end position="534"/>
    </location>
</feature>
<feature type="compositionally biased region" description="Low complexity" evidence="4">
    <location>
        <begin position="571"/>
        <end position="584"/>
    </location>
</feature>
<evidence type="ECO:0000259" key="5">
    <source>
        <dbReference type="Pfam" id="PF23798"/>
    </source>
</evidence>
<evidence type="ECO:0000313" key="7">
    <source>
        <dbReference type="Proteomes" id="UP000304947"/>
    </source>
</evidence>
<keyword evidence="1 3" id="KW-0853">WD repeat</keyword>
<dbReference type="PROSITE" id="PS50082">
    <property type="entry name" value="WD_REPEATS_2"/>
    <property type="match status" value="1"/>
</dbReference>
<feature type="compositionally biased region" description="Polar residues" evidence="4">
    <location>
        <begin position="648"/>
        <end position="664"/>
    </location>
</feature>
<sequence>MVQYQDQKRPPEQYKMGAASPEDTLITEKDTEKALETEREVTLAIALDHLPPHEDTSISGTQDQPPSQQVVAIRQRIWSEDARHARRVSTLHQQAQSEQERHATKDRTFRSRLIELANKPREHLRISPSKSLANPKTRSNNVDQDGMRQQESKVAKWLDGLRSISSISEFWGSSDESSSVEVVAAKDAVGSGEEEEDEDENMDDNDNDNDNDNDEGEDQEEGEGEEEGDEDDNDQDDDGDQDDDEEGDNDNDQDSPSQSRRQSRASPSTSRPPNPTVMLTSPSPRPSAHQSPSMHLPWPSVRQEAINAVTYDIVPTMAAPQSTSINAVAATPDMRWVFSGGSDGYIRMYNWVETANGKVPLTVAQKHPFVDSVMKAGSLTTYWENEETSVRTPPAQSAEEPKDSSPVYSLATQHQATWLLSGLESGAINLQTCRHQAGTKITTLREHTSAVSVLSLAQDEYSFLSGSWDKTILDWDLNMGKVKRSFVGSGGQISALERRPESSVPVPHVAEDTQIPSSTFSSNNAAKPLTNGTSAPEERRGSKNSQNGTEDAAGSPDGSLFGDDNGSLFGDDNINADNTNNNNAFDDDDDFAKAIATGLQQQDQEDTEMMDAGGPVQPPEDTTVPQDPTDSTAQPQQDTSMQDEDQQDPPTTGNPHAEEITTNGHNEETSDSSDPPQTSSSTFLDASIDGTLRIWDQRMSQPIAIMHPPSGVPPWCMGACWSVDGNSIYAGRRNGTVEEYSLHKGLTMAQPQRTFRFPSGSGAVSAVRAMPNGRHLICASYDILRLYDLRDVENTRSTVPFLIVPGHRTGVISALHIDPACRFMISTAGNRGWEGVGTEVLLGYEIGCLEREK</sequence>
<protein>
    <submittedName>
        <fullName evidence="6">WD40 repeat-like protein</fullName>
    </submittedName>
</protein>
<dbReference type="Pfam" id="PF23798">
    <property type="entry name" value="Beta-prop_SPT8"/>
    <property type="match status" value="2"/>
</dbReference>
<feature type="repeat" description="WD" evidence="3">
    <location>
        <begin position="444"/>
        <end position="485"/>
    </location>
</feature>
<feature type="compositionally biased region" description="Basic and acidic residues" evidence="4">
    <location>
        <begin position="1"/>
        <end position="12"/>
    </location>
</feature>
<feature type="compositionally biased region" description="Polar residues" evidence="4">
    <location>
        <begin position="128"/>
        <end position="144"/>
    </location>
</feature>
<feature type="region of interest" description="Disordered" evidence="4">
    <location>
        <begin position="513"/>
        <end position="588"/>
    </location>
</feature>
<evidence type="ECO:0000313" key="6">
    <source>
        <dbReference type="EMBL" id="TIA42477.1"/>
    </source>
</evidence>
<reference evidence="6 7" key="1">
    <citation type="submission" date="2018-10" db="EMBL/GenBank/DDBJ databases">
        <title>Fifty Aureobasidium pullulans genomes reveal a recombining polyextremotolerant generalist.</title>
        <authorList>
            <person name="Gostincar C."/>
            <person name="Turk M."/>
            <person name="Zajc J."/>
            <person name="Gunde-Cimerman N."/>
        </authorList>
    </citation>
    <scope>NUCLEOTIDE SEQUENCE [LARGE SCALE GENOMIC DNA]</scope>
    <source>
        <strain evidence="6 7">EXF-3380</strain>
    </source>
</reference>
<comment type="caution">
    <text evidence="6">The sequence shown here is derived from an EMBL/GenBank/DDBJ whole genome shotgun (WGS) entry which is preliminary data.</text>
</comment>
<dbReference type="InterPro" id="IPR001680">
    <property type="entry name" value="WD40_rpt"/>
</dbReference>
<evidence type="ECO:0000256" key="1">
    <source>
        <dbReference type="ARBA" id="ARBA00022574"/>
    </source>
</evidence>
<evidence type="ECO:0000256" key="3">
    <source>
        <dbReference type="PROSITE-ProRule" id="PRU00221"/>
    </source>
</evidence>
<feature type="region of interest" description="Disordered" evidence="4">
    <location>
        <begin position="601"/>
        <end position="683"/>
    </location>
</feature>
<feature type="region of interest" description="Disordered" evidence="4">
    <location>
        <begin position="170"/>
        <end position="296"/>
    </location>
</feature>
<dbReference type="PANTHER" id="PTHR19848">
    <property type="entry name" value="WD40 REPEAT PROTEIN"/>
    <property type="match status" value="1"/>
</dbReference>
<accession>A0A4V4LG52</accession>
<feature type="compositionally biased region" description="Low complexity" evidence="4">
    <location>
        <begin position="254"/>
        <end position="269"/>
    </location>
</feature>
<dbReference type="Proteomes" id="UP000304947">
    <property type="component" value="Unassembled WGS sequence"/>
</dbReference>
<feature type="region of interest" description="Disordered" evidence="4">
    <location>
        <begin position="385"/>
        <end position="407"/>
    </location>
</feature>
<feature type="region of interest" description="Disordered" evidence="4">
    <location>
        <begin position="120"/>
        <end position="154"/>
    </location>
</feature>
<evidence type="ECO:0000256" key="2">
    <source>
        <dbReference type="ARBA" id="ARBA00022737"/>
    </source>
</evidence>
<dbReference type="AlphaFoldDB" id="A0A4V4LG52"/>
<feature type="compositionally biased region" description="Polar residues" evidence="4">
    <location>
        <begin position="277"/>
        <end position="293"/>
    </location>
</feature>
<feature type="region of interest" description="Disordered" evidence="4">
    <location>
        <begin position="1"/>
        <end position="24"/>
    </location>
</feature>
<dbReference type="SUPFAM" id="SSF50978">
    <property type="entry name" value="WD40 repeat-like"/>
    <property type="match status" value="1"/>
</dbReference>
<feature type="domain" description="Transcription factor spt8 beta-propeller" evidence="5">
    <location>
        <begin position="641"/>
        <end position="846"/>
    </location>
</feature>
<feature type="compositionally biased region" description="Basic and acidic residues" evidence="4">
    <location>
        <begin position="145"/>
        <end position="154"/>
    </location>
</feature>
<dbReference type="Gene3D" id="2.130.10.10">
    <property type="entry name" value="YVTN repeat-like/Quinoprotein amine dehydrogenase"/>
    <property type="match status" value="2"/>
</dbReference>
<feature type="compositionally biased region" description="Acidic residues" evidence="4">
    <location>
        <begin position="192"/>
        <end position="253"/>
    </location>
</feature>
<feature type="compositionally biased region" description="Low complexity" evidence="4">
    <location>
        <begin position="672"/>
        <end position="682"/>
    </location>
</feature>
<dbReference type="PROSITE" id="PS50294">
    <property type="entry name" value="WD_REPEATS_REGION"/>
    <property type="match status" value="1"/>
</dbReference>
<dbReference type="InterPro" id="IPR036322">
    <property type="entry name" value="WD40_repeat_dom_sf"/>
</dbReference>
<dbReference type="InterPro" id="IPR057544">
    <property type="entry name" value="Beta-prop_SPT8"/>
</dbReference>
<dbReference type="SMART" id="SM00320">
    <property type="entry name" value="WD40"/>
    <property type="match status" value="5"/>
</dbReference>
<dbReference type="EMBL" id="QZBU01002191">
    <property type="protein sequence ID" value="TIA42477.1"/>
    <property type="molecule type" value="Genomic_DNA"/>
</dbReference>
<feature type="compositionally biased region" description="Low complexity" evidence="4">
    <location>
        <begin position="170"/>
        <end position="183"/>
    </location>
</feature>
<feature type="compositionally biased region" description="Polar residues" evidence="4">
    <location>
        <begin position="623"/>
        <end position="640"/>
    </location>
</feature>
<dbReference type="InterPro" id="IPR015943">
    <property type="entry name" value="WD40/YVTN_repeat-like_dom_sf"/>
</dbReference>
<evidence type="ECO:0000256" key="4">
    <source>
        <dbReference type="SAM" id="MobiDB-lite"/>
    </source>
</evidence>
<dbReference type="PANTHER" id="PTHR19848:SF8">
    <property type="entry name" value="F-BOX AND WD REPEAT DOMAIN CONTAINING 7"/>
    <property type="match status" value="1"/>
</dbReference>
<feature type="region of interest" description="Disordered" evidence="4">
    <location>
        <begin position="47"/>
        <end position="70"/>
    </location>
</feature>
<gene>
    <name evidence="6" type="ORF">D6C83_06177</name>
</gene>
<proteinExistence type="predicted"/>
<keyword evidence="2" id="KW-0677">Repeat</keyword>
<name>A0A4V4LG52_AURPU</name>
<feature type="domain" description="Transcription factor spt8 beta-propeller" evidence="5">
    <location>
        <begin position="311"/>
        <end position="548"/>
    </location>
</feature>
<feature type="compositionally biased region" description="Polar residues" evidence="4">
    <location>
        <begin position="57"/>
        <end position="70"/>
    </location>
</feature>
<organism evidence="6 7">
    <name type="scientific">Aureobasidium pullulans</name>
    <name type="common">Black yeast</name>
    <name type="synonym">Pullularia pullulans</name>
    <dbReference type="NCBI Taxonomy" id="5580"/>
    <lineage>
        <taxon>Eukaryota</taxon>
        <taxon>Fungi</taxon>
        <taxon>Dikarya</taxon>
        <taxon>Ascomycota</taxon>
        <taxon>Pezizomycotina</taxon>
        <taxon>Dothideomycetes</taxon>
        <taxon>Dothideomycetidae</taxon>
        <taxon>Dothideales</taxon>
        <taxon>Saccotheciaceae</taxon>
        <taxon>Aureobasidium</taxon>
    </lineage>
</organism>